<proteinExistence type="predicted"/>
<keyword evidence="2" id="KW-1185">Reference proteome</keyword>
<comment type="caution">
    <text evidence="1">The sequence shown here is derived from an EMBL/GenBank/DDBJ whole genome shotgun (WGS) entry which is preliminary data.</text>
</comment>
<gene>
    <name evidence="1" type="ORF">L1987_29746</name>
</gene>
<evidence type="ECO:0000313" key="2">
    <source>
        <dbReference type="Proteomes" id="UP001056120"/>
    </source>
</evidence>
<reference evidence="1 2" key="2">
    <citation type="journal article" date="2022" name="Mol. Ecol. Resour.">
        <title>The genomes of chicory, endive, great burdock and yacon provide insights into Asteraceae paleo-polyploidization history and plant inulin production.</title>
        <authorList>
            <person name="Fan W."/>
            <person name="Wang S."/>
            <person name="Wang H."/>
            <person name="Wang A."/>
            <person name="Jiang F."/>
            <person name="Liu H."/>
            <person name="Zhao H."/>
            <person name="Xu D."/>
            <person name="Zhang Y."/>
        </authorList>
    </citation>
    <scope>NUCLEOTIDE SEQUENCE [LARGE SCALE GENOMIC DNA]</scope>
    <source>
        <strain evidence="2">cv. Yunnan</strain>
        <tissue evidence="1">Leaves</tissue>
    </source>
</reference>
<name>A0ACB9I0S0_9ASTR</name>
<evidence type="ECO:0000313" key="1">
    <source>
        <dbReference type="EMBL" id="KAI3801637.1"/>
    </source>
</evidence>
<dbReference type="Proteomes" id="UP001056120">
    <property type="component" value="Linkage Group LG10"/>
</dbReference>
<sequence>MPLLLYKKKQLYLFPISVCLLSTFAFSLLSFLLRLSEEERGIRRDHNTPSSTPCEFPKIIKIPFQFEAMLVANNTFDLWQKDIFFSAAEEVQASADIMESAYRTWVRQKREGVKSVDLDELCREVQTALGTAKWQLDEFQRAVILSYKNNYNDVRTKRHEQFVFAISSQISAVETALKDYFSDEIRKPLRWINLDEEERDDLAMFLSGSSESSKSTKESNFDNPKFSYMTNCKDVNNHVIDVEPIEVLGTSDGSSCQADKKAGARRTRVPLDVETLKITIDHDDEQKKPLMMNDVESTPKDKGHVWRPRSGNYWINQVFKRAAGSQRQLQTSIHLHRSCSFRLTLVLMLTIFLLDDFNNAIRNVLQLSMIYLVLISKIKGNTRGLNEQGCQGVLSYEEPDQDFMTSPANIQM</sequence>
<dbReference type="EMBL" id="CM042027">
    <property type="protein sequence ID" value="KAI3801637.1"/>
    <property type="molecule type" value="Genomic_DNA"/>
</dbReference>
<organism evidence="1 2">
    <name type="scientific">Smallanthus sonchifolius</name>
    <dbReference type="NCBI Taxonomy" id="185202"/>
    <lineage>
        <taxon>Eukaryota</taxon>
        <taxon>Viridiplantae</taxon>
        <taxon>Streptophyta</taxon>
        <taxon>Embryophyta</taxon>
        <taxon>Tracheophyta</taxon>
        <taxon>Spermatophyta</taxon>
        <taxon>Magnoliopsida</taxon>
        <taxon>eudicotyledons</taxon>
        <taxon>Gunneridae</taxon>
        <taxon>Pentapetalae</taxon>
        <taxon>asterids</taxon>
        <taxon>campanulids</taxon>
        <taxon>Asterales</taxon>
        <taxon>Asteraceae</taxon>
        <taxon>Asteroideae</taxon>
        <taxon>Heliantheae alliance</taxon>
        <taxon>Millerieae</taxon>
        <taxon>Smallanthus</taxon>
    </lineage>
</organism>
<accession>A0ACB9I0S0</accession>
<protein>
    <submittedName>
        <fullName evidence="1">Uncharacterized protein</fullName>
    </submittedName>
</protein>
<reference evidence="2" key="1">
    <citation type="journal article" date="2022" name="Mol. Ecol. Resour.">
        <title>The genomes of chicory, endive, great burdock and yacon provide insights into Asteraceae palaeo-polyploidization history and plant inulin production.</title>
        <authorList>
            <person name="Fan W."/>
            <person name="Wang S."/>
            <person name="Wang H."/>
            <person name="Wang A."/>
            <person name="Jiang F."/>
            <person name="Liu H."/>
            <person name="Zhao H."/>
            <person name="Xu D."/>
            <person name="Zhang Y."/>
        </authorList>
    </citation>
    <scope>NUCLEOTIDE SEQUENCE [LARGE SCALE GENOMIC DNA]</scope>
    <source>
        <strain evidence="2">cv. Yunnan</strain>
    </source>
</reference>